<dbReference type="Proteomes" id="UP000320806">
    <property type="component" value="Unassembled WGS sequence"/>
</dbReference>
<dbReference type="InterPro" id="IPR036291">
    <property type="entry name" value="NAD(P)-bd_dom_sf"/>
</dbReference>
<organism evidence="2 3">
    <name type="scientific">Yimella lutea</name>
    <dbReference type="NCBI Taxonomy" id="587872"/>
    <lineage>
        <taxon>Bacteria</taxon>
        <taxon>Bacillati</taxon>
        <taxon>Actinomycetota</taxon>
        <taxon>Actinomycetes</taxon>
        <taxon>Micrococcales</taxon>
        <taxon>Dermacoccaceae</taxon>
        <taxon>Yimella</taxon>
    </lineage>
</organism>
<dbReference type="Pfam" id="PF13561">
    <property type="entry name" value="adh_short_C2"/>
    <property type="match status" value="1"/>
</dbReference>
<dbReference type="RefSeq" id="WP_170221829.1">
    <property type="nucleotide sequence ID" value="NZ_BAABCI010000029.1"/>
</dbReference>
<evidence type="ECO:0000256" key="1">
    <source>
        <dbReference type="ARBA" id="ARBA00006484"/>
    </source>
</evidence>
<dbReference type="SUPFAM" id="SSF51735">
    <property type="entry name" value="NAD(P)-binding Rossmann-fold domains"/>
    <property type="match status" value="1"/>
</dbReference>
<sequence>MGDLAGTDSLVLGGSRGIGKAVADCLARDGSRVTIVARTVASAREAAARLPGTGHTGLGIDLREPAQIAAALEPLGAFDIVILNSPGAAPNRVEDTTPEGLQAAFTLMVLSLQRVVACTMPQMKAAGTGRYIAITSSSLSSPIDDLADSSVARAAFASYLALLARHLGSHGITVNHVMPGKVDTERVRAIDASTAATQRRDPLAVRKDVESGIPLGRYAQPREIAELVSFLAGPRASYITGSGLRCDGGLVKSL</sequence>
<keyword evidence="3" id="KW-1185">Reference proteome</keyword>
<dbReference type="EMBL" id="VFMO01000001">
    <property type="protein sequence ID" value="TQJ14497.1"/>
    <property type="molecule type" value="Genomic_DNA"/>
</dbReference>
<gene>
    <name evidence="2" type="ORF">FB459_1963</name>
</gene>
<dbReference type="InterPro" id="IPR050259">
    <property type="entry name" value="SDR"/>
</dbReference>
<comment type="similarity">
    <text evidence="1">Belongs to the short-chain dehydrogenases/reductases (SDR) family.</text>
</comment>
<dbReference type="PANTHER" id="PTHR42879:SF6">
    <property type="entry name" value="NADPH-DEPENDENT REDUCTASE BACG"/>
    <property type="match status" value="1"/>
</dbReference>
<dbReference type="PRINTS" id="PR00081">
    <property type="entry name" value="GDHRDH"/>
</dbReference>
<proteinExistence type="inferred from homology"/>
<accession>A0A542EGN1</accession>
<dbReference type="Gene3D" id="3.40.50.720">
    <property type="entry name" value="NAD(P)-binding Rossmann-like Domain"/>
    <property type="match status" value="1"/>
</dbReference>
<evidence type="ECO:0000313" key="2">
    <source>
        <dbReference type="EMBL" id="TQJ14497.1"/>
    </source>
</evidence>
<dbReference type="InterPro" id="IPR002347">
    <property type="entry name" value="SDR_fam"/>
</dbReference>
<dbReference type="PANTHER" id="PTHR42879">
    <property type="entry name" value="3-OXOACYL-(ACYL-CARRIER-PROTEIN) REDUCTASE"/>
    <property type="match status" value="1"/>
</dbReference>
<reference evidence="2 3" key="1">
    <citation type="submission" date="2019-06" db="EMBL/GenBank/DDBJ databases">
        <title>Sequencing the genomes of 1000 actinobacteria strains.</title>
        <authorList>
            <person name="Klenk H.-P."/>
        </authorList>
    </citation>
    <scope>NUCLEOTIDE SEQUENCE [LARGE SCALE GENOMIC DNA]</scope>
    <source>
        <strain evidence="2 3">DSM 19828</strain>
    </source>
</reference>
<comment type="caution">
    <text evidence="2">The sequence shown here is derived from an EMBL/GenBank/DDBJ whole genome shotgun (WGS) entry which is preliminary data.</text>
</comment>
<name>A0A542EGN1_9MICO</name>
<dbReference type="AlphaFoldDB" id="A0A542EGN1"/>
<protein>
    <submittedName>
        <fullName evidence="2">3-oxoacyl-[acyl-carrier protein] reductase</fullName>
    </submittedName>
</protein>
<evidence type="ECO:0000313" key="3">
    <source>
        <dbReference type="Proteomes" id="UP000320806"/>
    </source>
</evidence>